<gene>
    <name evidence="4" type="ORF">RAMLITH_15580</name>
</gene>
<dbReference type="RefSeq" id="WP_168108371.1">
    <property type="nucleotide sequence ID" value="NZ_VTOX01000005.1"/>
</dbReference>
<feature type="transmembrane region" description="Helical" evidence="2">
    <location>
        <begin position="15"/>
        <end position="35"/>
    </location>
</feature>
<dbReference type="Proteomes" id="UP000521868">
    <property type="component" value="Unassembled WGS sequence"/>
</dbReference>
<dbReference type="Pfam" id="PF05170">
    <property type="entry name" value="AsmA"/>
    <property type="match status" value="1"/>
</dbReference>
<proteinExistence type="predicted"/>
<dbReference type="AlphaFoldDB" id="A0A7X6DHJ1"/>
<dbReference type="InterPro" id="IPR007844">
    <property type="entry name" value="AsmA"/>
</dbReference>
<organism evidence="4 5">
    <name type="scientific">Ramlibacter lithotrophicus</name>
    <dbReference type="NCBI Taxonomy" id="2606681"/>
    <lineage>
        <taxon>Bacteria</taxon>
        <taxon>Pseudomonadati</taxon>
        <taxon>Pseudomonadota</taxon>
        <taxon>Betaproteobacteria</taxon>
        <taxon>Burkholderiales</taxon>
        <taxon>Comamonadaceae</taxon>
        <taxon>Ramlibacter</taxon>
    </lineage>
</organism>
<sequence length="750" mass="79516">MDAAATHRAPRGRPLWAGVVVLAALLGLLIAFFPWDVLRGPLNRYVTEKTGRHFEITRRLDVKLGATTRILADGLEFANPEWARDPMLVKAQGAEVQIELLPLLRRRVVMPLVALREPQLGLQIEPDGRRSWALGRDTGDPANLPEIGALAVDQGSVHFVASEHGADIRADFTVAGPLRLAPQAASSGAGAAQPGASAEAALPLAFVAKGTWQKEPFTARGRTGNVLYLREALQQPFPAELEATAANTTLRAKGSIASLASLEGADASFTIQGKDLQELYQLVGMVLPATPRYSLQGRLSKQDEVWHIRQIDGKLGNSDLRGELAFDRRVAVPVLTGKLESRTLDFVDLAPLVGLQEQPRSAAGVPQVKGRRPAPVRTAAGTKVLPTAELDVDRLRRMNADVTYRAARITHVEKLPLDRMSVHVRLKDGVLDLDQMNLGVAGGSLAGRVRIDGAKDPAVAEVRLDARSLQLARLFPNAKLTKASVGRIHGDIDLKGRGNTVAKMLATSDGAVALLMGSGRISNLLMEIAGIDGAEIIKFFMQGDENVELRCAAAAFDVKDGLMTSRAVVFDTSDTVIYGSGAISLATEAMDFTLRPYPKDMSILSLRSPLKVGGTFARPQAGPDKGALAARGGFALALGAVNPLLALAATIETGPGENANCGPALREASSAYQAARIAVMNQPPEVKDDTKKKGLLSRILGGPNDKEPATQDVPAPTGRERQGAASAPAPQAGQERGPHAPGSPGKPYGP</sequence>
<accession>A0A7X6DHJ1</accession>
<keyword evidence="2" id="KW-0812">Transmembrane</keyword>
<name>A0A7X6DHJ1_9BURK</name>
<feature type="domain" description="AsmA" evidence="3">
    <location>
        <begin position="17"/>
        <end position="566"/>
    </location>
</feature>
<keyword evidence="2" id="KW-1133">Transmembrane helix</keyword>
<evidence type="ECO:0000256" key="1">
    <source>
        <dbReference type="SAM" id="MobiDB-lite"/>
    </source>
</evidence>
<dbReference type="PANTHER" id="PTHR30441:SF9">
    <property type="entry name" value="ASMA FAMILY PROTEIN YHJG"/>
    <property type="match status" value="1"/>
</dbReference>
<evidence type="ECO:0000259" key="3">
    <source>
        <dbReference type="Pfam" id="PF05170"/>
    </source>
</evidence>
<keyword evidence="2" id="KW-0472">Membrane</keyword>
<dbReference type="GO" id="GO:0090313">
    <property type="term" value="P:regulation of protein targeting to membrane"/>
    <property type="evidence" value="ECO:0007669"/>
    <property type="project" value="TreeGrafter"/>
</dbReference>
<evidence type="ECO:0000313" key="5">
    <source>
        <dbReference type="Proteomes" id="UP000521868"/>
    </source>
</evidence>
<evidence type="ECO:0000256" key="2">
    <source>
        <dbReference type="SAM" id="Phobius"/>
    </source>
</evidence>
<keyword evidence="5" id="KW-1185">Reference proteome</keyword>
<reference evidence="4 5" key="1">
    <citation type="journal article" date="2020" name="Nature">
        <title>Bacterial chemolithoautotrophy via manganese oxidation.</title>
        <authorList>
            <person name="Yu H."/>
            <person name="Leadbetter J.R."/>
        </authorList>
    </citation>
    <scope>NUCLEOTIDE SEQUENCE [LARGE SCALE GENOMIC DNA]</scope>
    <source>
        <strain evidence="4 5">RBP-1</strain>
    </source>
</reference>
<feature type="region of interest" description="Disordered" evidence="1">
    <location>
        <begin position="682"/>
        <end position="750"/>
    </location>
</feature>
<feature type="compositionally biased region" description="Low complexity" evidence="1">
    <location>
        <begin position="723"/>
        <end position="734"/>
    </location>
</feature>
<dbReference type="EMBL" id="VTOX01000005">
    <property type="protein sequence ID" value="NKE67245.1"/>
    <property type="molecule type" value="Genomic_DNA"/>
</dbReference>
<dbReference type="InterPro" id="IPR052894">
    <property type="entry name" value="AsmA-related"/>
</dbReference>
<protein>
    <submittedName>
        <fullName evidence="4">AsmA family protein</fullName>
    </submittedName>
</protein>
<dbReference type="GO" id="GO:0005886">
    <property type="term" value="C:plasma membrane"/>
    <property type="evidence" value="ECO:0007669"/>
    <property type="project" value="TreeGrafter"/>
</dbReference>
<evidence type="ECO:0000313" key="4">
    <source>
        <dbReference type="EMBL" id="NKE67245.1"/>
    </source>
</evidence>
<comment type="caution">
    <text evidence="4">The sequence shown here is derived from an EMBL/GenBank/DDBJ whole genome shotgun (WGS) entry which is preliminary data.</text>
</comment>
<dbReference type="PANTHER" id="PTHR30441">
    <property type="entry name" value="DUF748 DOMAIN-CONTAINING PROTEIN"/>
    <property type="match status" value="1"/>
</dbReference>